<accession>A0ABQ0ANG2</accession>
<evidence type="ECO:0000313" key="3">
    <source>
        <dbReference type="EMBL" id="GAA6197369.1"/>
    </source>
</evidence>
<dbReference type="InterPro" id="IPR033900">
    <property type="entry name" value="Gram_neg_porin_domain"/>
</dbReference>
<dbReference type="Pfam" id="PF13609">
    <property type="entry name" value="Porin_4"/>
    <property type="match status" value="1"/>
</dbReference>
<dbReference type="EMBL" id="BAABWU010000011">
    <property type="protein sequence ID" value="GAA6197369.1"/>
    <property type="molecule type" value="Genomic_DNA"/>
</dbReference>
<evidence type="ECO:0000313" key="4">
    <source>
        <dbReference type="Proteomes" id="UP001441944"/>
    </source>
</evidence>
<evidence type="ECO:0000259" key="2">
    <source>
        <dbReference type="Pfam" id="PF13609"/>
    </source>
</evidence>
<evidence type="ECO:0000256" key="1">
    <source>
        <dbReference type="SAM" id="SignalP"/>
    </source>
</evidence>
<feature type="domain" description="Porin" evidence="2">
    <location>
        <begin position="11"/>
        <end position="350"/>
    </location>
</feature>
<dbReference type="InterPro" id="IPR023614">
    <property type="entry name" value="Porin_dom_sf"/>
</dbReference>
<proteinExistence type="predicted"/>
<keyword evidence="1" id="KW-0732">Signal</keyword>
<gene>
    <name evidence="3" type="ORF">NBRC116598_28130</name>
</gene>
<dbReference type="SUPFAM" id="SSF56935">
    <property type="entry name" value="Porins"/>
    <property type="match status" value="1"/>
</dbReference>
<keyword evidence="4" id="KW-1185">Reference proteome</keyword>
<comment type="caution">
    <text evidence="3">The sequence shown here is derived from an EMBL/GenBank/DDBJ whole genome shotgun (WGS) entry which is preliminary data.</text>
</comment>
<reference evidence="3 4" key="1">
    <citation type="submission" date="2024-04" db="EMBL/GenBank/DDBJ databases">
        <title>Draft genome sequence of Pseudophaeobacter arcticus NBRC 116598.</title>
        <authorList>
            <person name="Miyakawa T."/>
            <person name="Kusuya Y."/>
            <person name="Miura T."/>
        </authorList>
    </citation>
    <scope>NUCLEOTIDE SEQUENCE [LARGE SCALE GENOMIC DNA]</scope>
    <source>
        <strain evidence="3 4">SU-CL00105</strain>
    </source>
</reference>
<feature type="signal peptide" evidence="1">
    <location>
        <begin position="1"/>
        <end position="24"/>
    </location>
</feature>
<feature type="chain" id="PRO_5046261526" description="Porin domain-containing protein" evidence="1">
    <location>
        <begin position="25"/>
        <end position="372"/>
    </location>
</feature>
<organism evidence="3 4">
    <name type="scientific">Pseudophaeobacter arcticus</name>
    <dbReference type="NCBI Taxonomy" id="385492"/>
    <lineage>
        <taxon>Bacteria</taxon>
        <taxon>Pseudomonadati</taxon>
        <taxon>Pseudomonadota</taxon>
        <taxon>Alphaproteobacteria</taxon>
        <taxon>Rhodobacterales</taxon>
        <taxon>Paracoccaceae</taxon>
        <taxon>Pseudophaeobacter</taxon>
    </lineage>
</organism>
<name>A0ABQ0ANG2_9RHOB</name>
<protein>
    <recommendedName>
        <fullName evidence="2">Porin domain-containing protein</fullName>
    </recommendedName>
</protein>
<dbReference type="RefSeq" id="WP_348150503.1">
    <property type="nucleotide sequence ID" value="NZ_BAABWU010000011.1"/>
</dbReference>
<dbReference type="Gene3D" id="2.40.160.10">
    <property type="entry name" value="Porin"/>
    <property type="match status" value="1"/>
</dbReference>
<dbReference type="Proteomes" id="UP001441944">
    <property type="component" value="Unassembled WGS sequence"/>
</dbReference>
<sequence length="372" mass="39755">MSTKFVLRSSAAVAAALLAAPAFAGPTYTNDNGGSFRWYGQFNPSFQSFDDGVEEYNRLSDNSSSNSRIGFWVEQAFGENTLKFRFETAFGFRASDGTDQTSKGDVTSWSRTNLRHVDLQFETAKYGTFSAGQGSMASDGITGADYSGTGLGANASIADIGGGYLFRDGAGNLTGVSVGDVTATYDGPRLGRVRYDSTNYGGFTFSASYGTDILKTNNDRETYDVAVRYSNDELGAFALDAGLAAAWTEETGKQDSRDISGSVALLHKDTGISLALAAGERDIAGTYTYAKLGYSADLIAAGKTSFSVDYYDGSDQVTAGDSSESWGIAAVQKIDRFNVETYIAYRDYSYADTSATAYQDANVILAGARWKF</sequence>